<dbReference type="GO" id="GO:0016020">
    <property type="term" value="C:membrane"/>
    <property type="evidence" value="ECO:0007669"/>
    <property type="project" value="UniProtKB-SubCell"/>
</dbReference>
<dbReference type="CDD" id="cd04037">
    <property type="entry name" value="C2E_Ferlin"/>
    <property type="match status" value="1"/>
</dbReference>
<keyword evidence="4 8" id="KW-1133">Transmembrane helix</keyword>
<sequence>MKLFGFSDKDKKKEEEKNSNKGNNSEQDQEILDFQAIKTGEYNLHVLIQKTRGLVNSSVKNHTIDPIIEIQAFGKKKYSQIKKKVGNEDQVWGDHIFIEHFVKSKEEINNGFITFLIKNHHSLLQDEIIGKYQLDLTQIYLEKDHLLEHKWIGITNVDQDFSKIRGFIKISAKLIHQDDKNQIYLKEETDQEEKQRTKQNILKVLFSPSVQQESHIIKVKLYRALNLKKMDIIGHIDPYIVFEYGGIEYKTKWIDNNKNPEWFLDIQLPFYMPTLSQYFYLRVFDYDRGTTDELVSTCRFKINDIIEGKYKNAFWTNLYGSQEKVNNKEEMSAMDNHPNIASNWCGSLMIALDSEKSKNPIIKEEQMDPLYRRMYQVVQVEKLSLVLDVFFGIDLPYNNGKFKITVKWGHAQAESKYDFAYNCMINWNERLILKDVEFPITEFQHNIPDIFIYLTNKEEEHIAYWRKPYQFYLNQERKQKYVYFNPDRAVSNLRQDQAGILKVHCKVAQTEYHIPPNPFVANPEDLQMSKLGSKRLICNLYQCQNLIPSSDFGNCNPLLRVSFMGITAHYPVRLNTQSPVWYRSMEINVPYFYESQEQPPIIIRVFDQSEYGLGENFLGNTIIDINEGVKEKYISFSKEPAEPKWLDLYFNKNTVSGKVLISFNVIDDDRSPLTQLRIMPELETYEISIKIFGLRNLKSSGLMPVKKPFIKINRNHLTQVQKYLMNMPAPKQQTKAPIFNNPIIKSQTSQTQIKAQHSYIEQEEYIIESHSVGENPNINQIIVFHQELPKNSSLVPTLSCTVHDKIFYGLYQPLIGQFTIDLQQYIEKNKKLLQKRIEKSQRFLEEMSKQESSIKIEITDVTGKQEARVVKEDLIESTNKKLREYRYQPTMKLKQNFIQEVVYSEEILQKINPRSQKQKINTDFTIFWARYKAIKDKDNQIKEISPIPSKEYYMPLSYDGIYSKQQYIKNTKKKESGLQNEEEEDSEIQIEQYNLDNTSAYKFAYYKGIRKHYRYFVNDKLEDTRFVRQDGDQKIIDDIDIIYQKRFSESDLYTDADLLEQNLIKAGTFKGIINVTKLSDLDKIASAYQKKQELVEKDFLTQKNVLVRVYILEAENLPKTDVIGYCDPYLVVKLGDQMQENKKRYKQEDANPQFYEMFQFKSTLPGNPILKIQLMDYDKFNADDFMCETVIDLEERFYSNRWRKIKNPPIEIRPLYHPASSIPKGQIKLWLEIIPETDISRIGTIYHITPKPSEEFELRCVIWSAHNIPQIEDKKSTDLFIRAIFGQQIQITDVHKKSQQNASFNWRFKFPITLPSKNTTITFQALDEDIFSLDGYICSGVLDFTKEAKRAFENDERVKKYGEQQFYEQNVFSLFYNQENSKEKFEIPMTVDNDQVSHKVTSKKPYLLGTFEIVPKKIAIEQHVGIGRSEPNHSPFCPEPQGRILWSWNPIKLYIQTFAPMWRKKIIYLVILFFILEIIILTIPAYIGSYFGTSKYMGTGKS</sequence>
<dbReference type="RefSeq" id="XP_001017855.2">
    <property type="nucleotide sequence ID" value="XM_001017855.2"/>
</dbReference>
<evidence type="ECO:0000256" key="1">
    <source>
        <dbReference type="ARBA" id="ARBA00004167"/>
    </source>
</evidence>
<feature type="coiled-coil region" evidence="6">
    <location>
        <begin position="822"/>
        <end position="850"/>
    </location>
</feature>
<feature type="domain" description="C2" evidence="9">
    <location>
        <begin position="24"/>
        <end position="149"/>
    </location>
</feature>
<dbReference type="InParanoid" id="I7LVB5"/>
<evidence type="ECO:0000256" key="6">
    <source>
        <dbReference type="SAM" id="Coils"/>
    </source>
</evidence>
<keyword evidence="3" id="KW-0677">Repeat</keyword>
<protein>
    <submittedName>
        <fullName evidence="10">C2 domain protein</fullName>
    </submittedName>
</protein>
<dbReference type="SMART" id="SM00239">
    <property type="entry name" value="C2"/>
    <property type="match status" value="6"/>
</dbReference>
<dbReference type="InterPro" id="IPR037721">
    <property type="entry name" value="Ferlin"/>
</dbReference>
<feature type="domain" description="C2" evidence="9">
    <location>
        <begin position="1086"/>
        <end position="1206"/>
    </location>
</feature>
<proteinExistence type="predicted"/>
<dbReference type="GO" id="GO:0007009">
    <property type="term" value="P:plasma membrane organization"/>
    <property type="evidence" value="ECO:0007669"/>
    <property type="project" value="TreeGrafter"/>
</dbReference>
<keyword evidence="5 8" id="KW-0472">Membrane</keyword>
<dbReference type="PROSITE" id="PS50004">
    <property type="entry name" value="C2"/>
    <property type="match status" value="5"/>
</dbReference>
<dbReference type="InterPro" id="IPR035892">
    <property type="entry name" value="C2_domain_sf"/>
</dbReference>
<dbReference type="Pfam" id="PF00168">
    <property type="entry name" value="C2"/>
    <property type="match status" value="5"/>
</dbReference>
<keyword evidence="2 8" id="KW-0812">Transmembrane</keyword>
<dbReference type="InterPro" id="IPR037724">
    <property type="entry name" value="C2E_Ferlin"/>
</dbReference>
<evidence type="ECO:0000313" key="11">
    <source>
        <dbReference type="Proteomes" id="UP000009168"/>
    </source>
</evidence>
<evidence type="ECO:0000256" key="4">
    <source>
        <dbReference type="ARBA" id="ARBA00022989"/>
    </source>
</evidence>
<keyword evidence="6" id="KW-0175">Coiled coil</keyword>
<dbReference type="EMBL" id="GG662663">
    <property type="protein sequence ID" value="EAR97610.2"/>
    <property type="molecule type" value="Genomic_DNA"/>
</dbReference>
<feature type="region of interest" description="Disordered" evidence="7">
    <location>
        <begin position="1"/>
        <end position="29"/>
    </location>
</feature>
<keyword evidence="11" id="KW-1185">Reference proteome</keyword>
<dbReference type="PANTHER" id="PTHR12546:SF33">
    <property type="entry name" value="SPERM VESICLE FUSION PROTEIN FER-1"/>
    <property type="match status" value="1"/>
</dbReference>
<feature type="domain" description="C2" evidence="9">
    <location>
        <begin position="515"/>
        <end position="638"/>
    </location>
</feature>
<feature type="transmembrane region" description="Helical" evidence="8">
    <location>
        <begin position="1466"/>
        <end position="1487"/>
    </location>
</feature>
<dbReference type="OrthoDB" id="270970at2759"/>
<evidence type="ECO:0000256" key="3">
    <source>
        <dbReference type="ARBA" id="ARBA00022737"/>
    </source>
</evidence>
<evidence type="ECO:0000256" key="7">
    <source>
        <dbReference type="SAM" id="MobiDB-lite"/>
    </source>
</evidence>
<dbReference type="CDD" id="cd00030">
    <property type="entry name" value="C2"/>
    <property type="match status" value="1"/>
</dbReference>
<feature type="domain" description="C2" evidence="9">
    <location>
        <begin position="198"/>
        <end position="316"/>
    </location>
</feature>
<evidence type="ECO:0000313" key="10">
    <source>
        <dbReference type="EMBL" id="EAR97610.2"/>
    </source>
</evidence>
<dbReference type="Gene3D" id="2.60.40.150">
    <property type="entry name" value="C2 domain"/>
    <property type="match status" value="5"/>
</dbReference>
<gene>
    <name evidence="10" type="ORF">TTHERM_00440610</name>
</gene>
<dbReference type="InterPro" id="IPR000008">
    <property type="entry name" value="C2_dom"/>
</dbReference>
<evidence type="ECO:0000256" key="8">
    <source>
        <dbReference type="SAM" id="Phobius"/>
    </source>
</evidence>
<name>I7LVB5_TETTS</name>
<evidence type="ECO:0000256" key="5">
    <source>
        <dbReference type="ARBA" id="ARBA00023136"/>
    </source>
</evidence>
<accession>I7LVB5</accession>
<comment type="subcellular location">
    <subcellularLocation>
        <location evidence="1">Membrane</location>
        <topology evidence="1">Single-pass membrane protein</topology>
    </subcellularLocation>
</comment>
<dbReference type="Proteomes" id="UP000009168">
    <property type="component" value="Unassembled WGS sequence"/>
</dbReference>
<reference evidence="11" key="1">
    <citation type="journal article" date="2006" name="PLoS Biol.">
        <title>Macronuclear genome sequence of the ciliate Tetrahymena thermophila, a model eukaryote.</title>
        <authorList>
            <person name="Eisen J.A."/>
            <person name="Coyne R.S."/>
            <person name="Wu M."/>
            <person name="Wu D."/>
            <person name="Thiagarajan M."/>
            <person name="Wortman J.R."/>
            <person name="Badger J.H."/>
            <person name="Ren Q."/>
            <person name="Amedeo P."/>
            <person name="Jones K.M."/>
            <person name="Tallon L.J."/>
            <person name="Delcher A.L."/>
            <person name="Salzberg S.L."/>
            <person name="Silva J.C."/>
            <person name="Haas B.J."/>
            <person name="Majoros W.H."/>
            <person name="Farzad M."/>
            <person name="Carlton J.M."/>
            <person name="Smith R.K. Jr."/>
            <person name="Garg J."/>
            <person name="Pearlman R.E."/>
            <person name="Karrer K.M."/>
            <person name="Sun L."/>
            <person name="Manning G."/>
            <person name="Elde N.C."/>
            <person name="Turkewitz A.P."/>
            <person name="Asai D.J."/>
            <person name="Wilkes D.E."/>
            <person name="Wang Y."/>
            <person name="Cai H."/>
            <person name="Collins K."/>
            <person name="Stewart B.A."/>
            <person name="Lee S.R."/>
            <person name="Wilamowska K."/>
            <person name="Weinberg Z."/>
            <person name="Ruzzo W.L."/>
            <person name="Wloga D."/>
            <person name="Gaertig J."/>
            <person name="Frankel J."/>
            <person name="Tsao C.-C."/>
            <person name="Gorovsky M.A."/>
            <person name="Keeling P.J."/>
            <person name="Waller R.F."/>
            <person name="Patron N.J."/>
            <person name="Cherry J.M."/>
            <person name="Stover N.A."/>
            <person name="Krieger C.J."/>
            <person name="del Toro C."/>
            <person name="Ryder H.F."/>
            <person name="Williamson S.C."/>
            <person name="Barbeau R.A."/>
            <person name="Hamilton E.P."/>
            <person name="Orias E."/>
        </authorList>
    </citation>
    <scope>NUCLEOTIDE SEQUENCE [LARGE SCALE GENOMIC DNA]</scope>
    <source>
        <strain evidence="11">SB210</strain>
    </source>
</reference>
<dbReference type="SUPFAM" id="SSF49562">
    <property type="entry name" value="C2 domain (Calcium/lipid-binding domain, CaLB)"/>
    <property type="match status" value="5"/>
</dbReference>
<evidence type="ECO:0000259" key="9">
    <source>
        <dbReference type="PROSITE" id="PS50004"/>
    </source>
</evidence>
<evidence type="ECO:0000256" key="2">
    <source>
        <dbReference type="ARBA" id="ARBA00022692"/>
    </source>
</evidence>
<dbReference type="GeneID" id="7835032"/>
<dbReference type="KEGG" id="tet:TTHERM_00440610"/>
<organism evidence="10 11">
    <name type="scientific">Tetrahymena thermophila (strain SB210)</name>
    <dbReference type="NCBI Taxonomy" id="312017"/>
    <lineage>
        <taxon>Eukaryota</taxon>
        <taxon>Sar</taxon>
        <taxon>Alveolata</taxon>
        <taxon>Ciliophora</taxon>
        <taxon>Intramacronucleata</taxon>
        <taxon>Oligohymenophorea</taxon>
        <taxon>Hymenostomatida</taxon>
        <taxon>Tetrahymenina</taxon>
        <taxon>Tetrahymenidae</taxon>
        <taxon>Tetrahymena</taxon>
    </lineage>
</organism>
<dbReference type="PANTHER" id="PTHR12546">
    <property type="entry name" value="FER-1-LIKE"/>
    <property type="match status" value="1"/>
</dbReference>
<dbReference type="eggNOG" id="KOG1326">
    <property type="taxonomic scope" value="Eukaryota"/>
</dbReference>
<feature type="domain" description="C2" evidence="9">
    <location>
        <begin position="1238"/>
        <end position="1357"/>
    </location>
</feature>
<feature type="compositionally biased region" description="Basic and acidic residues" evidence="7">
    <location>
        <begin position="7"/>
        <end position="19"/>
    </location>
</feature>